<dbReference type="VEuPathDB" id="FungiDB:BTJ68_06693"/>
<evidence type="ECO:0000256" key="1">
    <source>
        <dbReference type="SAM" id="MobiDB-lite"/>
    </source>
</evidence>
<reference evidence="3 4" key="1">
    <citation type="journal article" date="2018" name="BMC Genomics">
        <title>Genomic evidence for intraspecific hybridization in a clonal and extremely halotolerant yeast.</title>
        <authorList>
            <person name="Gostincar C."/>
            <person name="Stajich J.E."/>
            <person name="Zupancic J."/>
            <person name="Zalar P."/>
            <person name="Gunde-Cimerman N."/>
        </authorList>
    </citation>
    <scope>NUCLEOTIDE SEQUENCE [LARGE SCALE GENOMIC DNA]</scope>
    <source>
        <strain evidence="3 4">EXF-2682</strain>
    </source>
</reference>
<sequence length="896" mass="94510">MVFPEFSNSLSPVNLHRQDQAAALKTHVIPAAHGYAFQVKKGEHFRVVDLYGEQVVDFAAWVQGTDLREKLSMAYTRFHLDGVTPAVGEYLWTNNDEPILQVVDDTVKVHDMTFMSCFPKMYEKEGIKGHRSCAGNISEAMAPYGMNGVLDVTDPFNIFQNTPNYSLKALGSSKPGDYIEFKAMKDIICAASCCPPSNSATFSVAYTSHVHDLVLADRCGEIVQMLMLRILEIRSTAELPRWRACLHEEAPLSKQLLIDRPRPAALAKMSLHGLAYTVLLAVPALAAPRPNAHRSLSAQTSAYTRPTCTKTVYYNPDDTCDDMATPFQFQLGIAEGCLSAKSQHCKDLLSIYRICLSPADNLPDTTVASSTASSRGSSTSDSVFATMTPSPNASVVVNLETRTSWTTTTTQTTVYYMVGEGTSTSLQSVVVDYTSTEEVIPTTTSSSLASSTGASTTAATSSSSASSTEDVAPAATSSSLTSSTAEATSIGISSSSASSTAEATSTATSSSLAASTEEATPAAISSTLASSTLSLTSTSAEPVVSNVSTSSSESPVPTTTSSPVSIVTPSSVTDALTQRASTCGTAQPHAATQAGIVSDCTQWYIAQSGDYCYSVAERFGISVDTFMEWNPAVDPPSCPSMLAGFAYCVATCDKPQVSSVAPTLTSASSASAPSATGNGLDTYTTFTGDGTVAAGWPQMSEWVDFDYMFAANRANMQASCAAWNVPNNSDDEIADLKTAILDLASSTGVDARFILAIVMQESTGCVRVITTQYSHFNPGLMQSHNGTGSCNTNMAAIGLPGVETEGSVQTPCPYSEIHQMIEDGTAGTSSGDGLQQLLAAQTNTDVSRFYRTARAYNGGSVDPSGDLGRGCCTLCYASDIANRLTGWVDAPHTCNL</sequence>
<dbReference type="PROSITE" id="PS51782">
    <property type="entry name" value="LYSM"/>
    <property type="match status" value="1"/>
</dbReference>
<gene>
    <name evidence="3" type="ORF">D0863_11592</name>
</gene>
<feature type="region of interest" description="Disordered" evidence="1">
    <location>
        <begin position="366"/>
        <end position="387"/>
    </location>
</feature>
<evidence type="ECO:0000259" key="2">
    <source>
        <dbReference type="PROSITE" id="PS51782"/>
    </source>
</evidence>
<feature type="region of interest" description="Disordered" evidence="1">
    <location>
        <begin position="440"/>
        <end position="484"/>
    </location>
</feature>
<feature type="region of interest" description="Disordered" evidence="1">
    <location>
        <begin position="539"/>
        <end position="567"/>
    </location>
</feature>
<organism evidence="3 4">
    <name type="scientific">Hortaea werneckii</name>
    <name type="common">Black yeast</name>
    <name type="synonym">Cladosporium werneckii</name>
    <dbReference type="NCBI Taxonomy" id="91943"/>
    <lineage>
        <taxon>Eukaryota</taxon>
        <taxon>Fungi</taxon>
        <taxon>Dikarya</taxon>
        <taxon>Ascomycota</taxon>
        <taxon>Pezizomycotina</taxon>
        <taxon>Dothideomycetes</taxon>
        <taxon>Dothideomycetidae</taxon>
        <taxon>Mycosphaerellales</taxon>
        <taxon>Teratosphaeriaceae</taxon>
        <taxon>Hortaea</taxon>
    </lineage>
</organism>
<comment type="caution">
    <text evidence="3">The sequence shown here is derived from an EMBL/GenBank/DDBJ whole genome shotgun (WGS) entry which is preliminary data.</text>
</comment>
<proteinExistence type="predicted"/>
<dbReference type="Gene3D" id="3.10.350.10">
    <property type="entry name" value="LysM domain"/>
    <property type="match status" value="1"/>
</dbReference>
<feature type="compositionally biased region" description="Low complexity" evidence="1">
    <location>
        <begin position="442"/>
        <end position="484"/>
    </location>
</feature>
<dbReference type="InterPro" id="IPR018959">
    <property type="entry name" value="DUF1989"/>
</dbReference>
<dbReference type="PANTHER" id="PTHR31527">
    <property type="entry name" value="RE64534P"/>
    <property type="match status" value="1"/>
</dbReference>
<dbReference type="Pfam" id="PF09347">
    <property type="entry name" value="DUF1989"/>
    <property type="match status" value="1"/>
</dbReference>
<name>A0A3M7D8Y9_HORWE</name>
<dbReference type="OrthoDB" id="1193027at2759"/>
<evidence type="ECO:0000313" key="4">
    <source>
        <dbReference type="Proteomes" id="UP000269276"/>
    </source>
</evidence>
<dbReference type="InterPro" id="IPR018392">
    <property type="entry name" value="LysM"/>
</dbReference>
<dbReference type="AlphaFoldDB" id="A0A3M7D8Y9"/>
<accession>A0A3M7D8Y9</accession>
<dbReference type="SUPFAM" id="SSF54106">
    <property type="entry name" value="LysM domain"/>
    <property type="match status" value="1"/>
</dbReference>
<dbReference type="InterPro" id="IPR036779">
    <property type="entry name" value="LysM_dom_sf"/>
</dbReference>
<dbReference type="CDD" id="cd00118">
    <property type="entry name" value="LysM"/>
    <property type="match status" value="1"/>
</dbReference>
<protein>
    <recommendedName>
        <fullName evidence="2">LysM domain-containing protein</fullName>
    </recommendedName>
</protein>
<dbReference type="Proteomes" id="UP000269276">
    <property type="component" value="Unassembled WGS sequence"/>
</dbReference>
<dbReference type="PANTHER" id="PTHR31527:SF0">
    <property type="entry name" value="RE64534P"/>
    <property type="match status" value="1"/>
</dbReference>
<dbReference type="VEuPathDB" id="FungiDB:BTJ68_01414"/>
<dbReference type="EMBL" id="QWIP01000552">
    <property type="protein sequence ID" value="RMY60467.1"/>
    <property type="molecule type" value="Genomic_DNA"/>
</dbReference>
<dbReference type="Pfam" id="PF01476">
    <property type="entry name" value="LysM"/>
    <property type="match status" value="1"/>
</dbReference>
<evidence type="ECO:0000313" key="3">
    <source>
        <dbReference type="EMBL" id="RMY60467.1"/>
    </source>
</evidence>
<feature type="domain" description="LysM" evidence="2">
    <location>
        <begin position="602"/>
        <end position="649"/>
    </location>
</feature>
<feature type="compositionally biased region" description="Low complexity" evidence="1">
    <location>
        <begin position="366"/>
        <end position="383"/>
    </location>
</feature>